<protein>
    <recommendedName>
        <fullName evidence="3">beta-N-acetylhexosaminidase</fullName>
        <ecNumber evidence="3">3.2.1.52</ecNumber>
    </recommendedName>
</protein>
<feature type="active site" description="Proton donor" evidence="6">
    <location>
        <position position="331"/>
    </location>
</feature>
<dbReference type="AlphaFoldDB" id="A0A7Z0IRL0"/>
<evidence type="ECO:0000259" key="8">
    <source>
        <dbReference type="Pfam" id="PF02838"/>
    </source>
</evidence>
<dbReference type="GO" id="GO:0016020">
    <property type="term" value="C:membrane"/>
    <property type="evidence" value="ECO:0007669"/>
    <property type="project" value="TreeGrafter"/>
</dbReference>
<dbReference type="PANTHER" id="PTHR22600:SF57">
    <property type="entry name" value="BETA-N-ACETYLHEXOSAMINIDASE"/>
    <property type="match status" value="1"/>
</dbReference>
<sequence>MPGLVPNPLQVRATGGPGFVLTKQARIVARGADADEVGVLMAADLRPATGFDLPVVAGRSTRRDVVLTIDPEAGFGEVEGNPEAYKISSTANGVKVTGASRHGLFNGTQTLRQLLPAFASSTVQVNTDWTVPAVSILDAPRFSYRGIMLDVARSFLEVDEVKQVIDAAAAAKISVLHMHLADDQGWRIDITNSGRAADDDIDYTALTRVSGATAVLGNPYQSADGHTGFYTQDDYRSLVRYAAEREIEIIPEIDIPGHTNAALAAIPQLNTAGSSHPATEDEPVAPHNGTIDVGYSYLDPTSEVTYTFIQHVFSQLAALTPSEFLHVGGDESHAMTQRYGHEGYVAFVERALAIVHGLGKKTIGWNEYAEAGLTAGDGVQYWAGTTEHAKRAVIEDGAKLLVSPGNTSYLDMKYHAKTPIGLSWACSGDCDVAHYYDWSPQEVVAGVGDEHILGTEAPLWSETIRGVDQAEFMIFPRVLAHGENGWTAESRRSPSDFAARLASVGPRLAAAGTNFYDGPQIAWSTELAGTDAAVSAGSVESVSVGLLAAPGTKTDGTTVTVDEVDDADGTGGSTLSAPLTATVDFGDGSPPASARFTASEPRDSLHAAGVYAVTAAHAYESPGKYRGKIRASDGSTTRFTITVS</sequence>
<comment type="caution">
    <text evidence="9">The sequence shown here is derived from an EMBL/GenBank/DDBJ whole genome shotgun (WGS) entry which is preliminary data.</text>
</comment>
<feature type="domain" description="Glycoside hydrolase family 20 catalytic" evidence="7">
    <location>
        <begin position="142"/>
        <end position="488"/>
    </location>
</feature>
<dbReference type="Pfam" id="PF00728">
    <property type="entry name" value="Glyco_hydro_20"/>
    <property type="match status" value="1"/>
</dbReference>
<reference evidence="9 10" key="1">
    <citation type="submission" date="2020-07" db="EMBL/GenBank/DDBJ databases">
        <title>Sequencing the genomes of 1000 actinobacteria strains.</title>
        <authorList>
            <person name="Klenk H.-P."/>
        </authorList>
    </citation>
    <scope>NUCLEOTIDE SEQUENCE [LARGE SCALE GENOMIC DNA]</scope>
    <source>
        <strain evidence="9 10">DSM 26487</strain>
    </source>
</reference>
<comment type="catalytic activity">
    <reaction evidence="1">
        <text>Hydrolysis of terminal non-reducing N-acetyl-D-hexosamine residues in N-acetyl-beta-D-hexosaminides.</text>
        <dbReference type="EC" id="3.2.1.52"/>
    </reaction>
</comment>
<evidence type="ECO:0000259" key="7">
    <source>
        <dbReference type="Pfam" id="PF00728"/>
    </source>
</evidence>
<evidence type="ECO:0000256" key="2">
    <source>
        <dbReference type="ARBA" id="ARBA00006285"/>
    </source>
</evidence>
<keyword evidence="10" id="KW-1185">Reference proteome</keyword>
<dbReference type="InterPro" id="IPR013783">
    <property type="entry name" value="Ig-like_fold"/>
</dbReference>
<comment type="similarity">
    <text evidence="2">Belongs to the glycosyl hydrolase 20 family.</text>
</comment>
<dbReference type="InterPro" id="IPR015883">
    <property type="entry name" value="Glyco_hydro_20_cat"/>
</dbReference>
<dbReference type="GO" id="GO:0005975">
    <property type="term" value="P:carbohydrate metabolic process"/>
    <property type="evidence" value="ECO:0007669"/>
    <property type="project" value="InterPro"/>
</dbReference>
<dbReference type="EMBL" id="JACBZR010000001">
    <property type="protein sequence ID" value="NYI76910.1"/>
    <property type="molecule type" value="Genomic_DNA"/>
</dbReference>
<dbReference type="Gene3D" id="2.60.40.10">
    <property type="entry name" value="Immunoglobulins"/>
    <property type="match status" value="1"/>
</dbReference>
<dbReference type="Pfam" id="PF02838">
    <property type="entry name" value="Glyco_hydro_20b"/>
    <property type="match status" value="1"/>
</dbReference>
<evidence type="ECO:0000256" key="6">
    <source>
        <dbReference type="PIRSR" id="PIRSR625705-1"/>
    </source>
</evidence>
<keyword evidence="4 9" id="KW-0378">Hydrolase</keyword>
<dbReference type="Gene3D" id="3.30.379.10">
    <property type="entry name" value="Chitobiase/beta-hexosaminidase domain 2-like"/>
    <property type="match status" value="1"/>
</dbReference>
<proteinExistence type="inferred from homology"/>
<dbReference type="InterPro" id="IPR015882">
    <property type="entry name" value="HEX_bac_N"/>
</dbReference>
<dbReference type="SUPFAM" id="SSF51445">
    <property type="entry name" value="(Trans)glycosidases"/>
    <property type="match status" value="1"/>
</dbReference>
<dbReference type="GO" id="GO:0030203">
    <property type="term" value="P:glycosaminoglycan metabolic process"/>
    <property type="evidence" value="ECO:0007669"/>
    <property type="project" value="TreeGrafter"/>
</dbReference>
<gene>
    <name evidence="9" type="ORF">BJ988_001558</name>
</gene>
<evidence type="ECO:0000256" key="4">
    <source>
        <dbReference type="ARBA" id="ARBA00022801"/>
    </source>
</evidence>
<dbReference type="RefSeq" id="WP_179657511.1">
    <property type="nucleotide sequence ID" value="NZ_JACBZR010000001.1"/>
</dbReference>
<evidence type="ECO:0000256" key="5">
    <source>
        <dbReference type="ARBA" id="ARBA00023295"/>
    </source>
</evidence>
<evidence type="ECO:0000313" key="10">
    <source>
        <dbReference type="Proteomes" id="UP000564496"/>
    </source>
</evidence>
<organism evidence="9 10">
    <name type="scientific">Nocardioides panzhihuensis</name>
    <dbReference type="NCBI Taxonomy" id="860243"/>
    <lineage>
        <taxon>Bacteria</taxon>
        <taxon>Bacillati</taxon>
        <taxon>Actinomycetota</taxon>
        <taxon>Actinomycetes</taxon>
        <taxon>Propionibacteriales</taxon>
        <taxon>Nocardioidaceae</taxon>
        <taxon>Nocardioides</taxon>
    </lineage>
</organism>
<dbReference type="SUPFAM" id="SSF55545">
    <property type="entry name" value="beta-N-acetylhexosaminidase-like domain"/>
    <property type="match status" value="1"/>
</dbReference>
<dbReference type="InterPro" id="IPR029018">
    <property type="entry name" value="Hex-like_dom2"/>
</dbReference>
<dbReference type="Gene3D" id="3.20.20.80">
    <property type="entry name" value="Glycosidases"/>
    <property type="match status" value="1"/>
</dbReference>
<dbReference type="GO" id="GO:0004563">
    <property type="term" value="F:beta-N-acetylhexosaminidase activity"/>
    <property type="evidence" value="ECO:0007669"/>
    <property type="project" value="UniProtKB-EC"/>
</dbReference>
<evidence type="ECO:0000313" key="9">
    <source>
        <dbReference type="EMBL" id="NYI76910.1"/>
    </source>
</evidence>
<dbReference type="EC" id="3.2.1.52" evidence="3"/>
<evidence type="ECO:0000256" key="3">
    <source>
        <dbReference type="ARBA" id="ARBA00012663"/>
    </source>
</evidence>
<dbReference type="PRINTS" id="PR00738">
    <property type="entry name" value="GLHYDRLASE20"/>
</dbReference>
<dbReference type="PANTHER" id="PTHR22600">
    <property type="entry name" value="BETA-HEXOSAMINIDASE"/>
    <property type="match status" value="1"/>
</dbReference>
<dbReference type="InterPro" id="IPR025705">
    <property type="entry name" value="Beta_hexosaminidase_sua/sub"/>
</dbReference>
<accession>A0A7Z0IRL0</accession>
<dbReference type="InterPro" id="IPR017853">
    <property type="entry name" value="GH"/>
</dbReference>
<evidence type="ECO:0000256" key="1">
    <source>
        <dbReference type="ARBA" id="ARBA00001231"/>
    </source>
</evidence>
<keyword evidence="5 9" id="KW-0326">Glycosidase</keyword>
<name>A0A7Z0IRL0_9ACTN</name>
<dbReference type="Proteomes" id="UP000564496">
    <property type="component" value="Unassembled WGS sequence"/>
</dbReference>
<feature type="domain" description="Beta-hexosaminidase bacterial type N-terminal" evidence="8">
    <location>
        <begin position="2"/>
        <end position="139"/>
    </location>
</feature>